<evidence type="ECO:0000313" key="2">
    <source>
        <dbReference type="EMBL" id="JAS69576.1"/>
    </source>
</evidence>
<evidence type="ECO:0000259" key="1">
    <source>
        <dbReference type="Pfam" id="PF25298"/>
    </source>
</evidence>
<dbReference type="EMBL" id="GECZ01000193">
    <property type="protein sequence ID" value="JAS69576.1"/>
    <property type="molecule type" value="Transcribed_RNA"/>
</dbReference>
<name>A0A1B6H4H7_9HEMI</name>
<protein>
    <recommendedName>
        <fullName evidence="1">FP protein C-terminal domain-containing protein</fullName>
    </recommendedName>
</protein>
<dbReference type="Pfam" id="PF25298">
    <property type="entry name" value="Baculo_FP_2nd"/>
    <property type="match status" value="1"/>
</dbReference>
<proteinExistence type="predicted"/>
<sequence>MLDTAHRLSQNQNNPDAPRGIIAKFCRRTDMEEFRRRVRVKKSINAAELGYRSENRIFVNLSLSRNTRQLWAEVRKFKDANDYKYAWITSAGKIFLQKEEGRAAVLISDTMDLVQLNKKLQPQQSLYSGTLCILKTLK</sequence>
<dbReference type="AlphaFoldDB" id="A0A1B6H4H7"/>
<reference evidence="2" key="1">
    <citation type="submission" date="2015-11" db="EMBL/GenBank/DDBJ databases">
        <title>De novo transcriptome assembly of four potential Pierce s Disease insect vectors from Arizona vineyards.</title>
        <authorList>
            <person name="Tassone E.E."/>
        </authorList>
    </citation>
    <scope>NUCLEOTIDE SEQUENCE</scope>
</reference>
<gene>
    <name evidence="2" type="ORF">g.2071</name>
</gene>
<accession>A0A1B6H4H7</accession>
<dbReference type="InterPro" id="IPR057251">
    <property type="entry name" value="FP_C"/>
</dbReference>
<feature type="domain" description="FP protein C-terminal" evidence="1">
    <location>
        <begin position="65"/>
        <end position="116"/>
    </location>
</feature>
<organism evidence="2">
    <name type="scientific">Cuerna arida</name>
    <dbReference type="NCBI Taxonomy" id="1464854"/>
    <lineage>
        <taxon>Eukaryota</taxon>
        <taxon>Metazoa</taxon>
        <taxon>Ecdysozoa</taxon>
        <taxon>Arthropoda</taxon>
        <taxon>Hexapoda</taxon>
        <taxon>Insecta</taxon>
        <taxon>Pterygota</taxon>
        <taxon>Neoptera</taxon>
        <taxon>Paraneoptera</taxon>
        <taxon>Hemiptera</taxon>
        <taxon>Auchenorrhyncha</taxon>
        <taxon>Membracoidea</taxon>
        <taxon>Cicadellidae</taxon>
        <taxon>Cicadellinae</taxon>
        <taxon>Proconiini</taxon>
        <taxon>Cuerna</taxon>
    </lineage>
</organism>